<evidence type="ECO:0000313" key="2">
    <source>
        <dbReference type="EMBL" id="MCY8121930.1"/>
    </source>
</evidence>
<protein>
    <submittedName>
        <fullName evidence="2">ImmA/IrrE family metallo-endopeptidase</fullName>
    </submittedName>
</protein>
<proteinExistence type="predicted"/>
<gene>
    <name evidence="2" type="ORF">MOC45_15255</name>
</gene>
<evidence type="ECO:0000313" key="3">
    <source>
        <dbReference type="Proteomes" id="UP001070352"/>
    </source>
</evidence>
<comment type="caution">
    <text evidence="2">The sequence shown here is derived from an EMBL/GenBank/DDBJ whole genome shotgun (WGS) entry which is preliminary data.</text>
</comment>
<dbReference type="Proteomes" id="UP001070352">
    <property type="component" value="Unassembled WGS sequence"/>
</dbReference>
<reference evidence="2" key="1">
    <citation type="submission" date="2022-02" db="EMBL/GenBank/DDBJ databases">
        <title>Crop Bioprotection Bacillus Genome Sequencing.</title>
        <authorList>
            <person name="Dunlap C."/>
        </authorList>
    </citation>
    <scope>NUCLEOTIDE SEQUENCE</scope>
    <source>
        <strain evidence="2">M18B4</strain>
    </source>
</reference>
<name>A0A9Q4DPU3_BACSC</name>
<dbReference type="InterPro" id="IPR010359">
    <property type="entry name" value="IrrE_HExxH"/>
</dbReference>
<sequence length="108" mass="13106">SRTEQWYDFAHEFCHIYRHEGDKKTMPATWTDYLEWQSNYFTYHFCIPTFMLRNINLSYIQSHAIENVAWLFKVSPSFAKKRLNLYYRKLTQHLFNQSVTGNLCTPLL</sequence>
<evidence type="ECO:0000259" key="1">
    <source>
        <dbReference type="Pfam" id="PF06114"/>
    </source>
</evidence>
<dbReference type="EMBL" id="JALANJ010000023">
    <property type="protein sequence ID" value="MCY8121930.1"/>
    <property type="molecule type" value="Genomic_DNA"/>
</dbReference>
<organism evidence="2 3">
    <name type="scientific">Bacillus spizizenii</name>
    <name type="common">Bacillus subtilis subsp. spizizenii</name>
    <dbReference type="NCBI Taxonomy" id="96241"/>
    <lineage>
        <taxon>Bacteria</taxon>
        <taxon>Bacillati</taxon>
        <taxon>Bacillota</taxon>
        <taxon>Bacilli</taxon>
        <taxon>Bacillales</taxon>
        <taxon>Bacillaceae</taxon>
        <taxon>Bacillus</taxon>
    </lineage>
</organism>
<dbReference type="Pfam" id="PF06114">
    <property type="entry name" value="Peptidase_M78"/>
    <property type="match status" value="1"/>
</dbReference>
<accession>A0A9Q4DPU3</accession>
<feature type="domain" description="IrrE N-terminal-like" evidence="1">
    <location>
        <begin position="1"/>
        <end position="84"/>
    </location>
</feature>
<dbReference type="AlphaFoldDB" id="A0A9Q4DPU3"/>
<feature type="non-terminal residue" evidence="2">
    <location>
        <position position="1"/>
    </location>
</feature>